<evidence type="ECO:0000313" key="3">
    <source>
        <dbReference type="Proteomes" id="UP000192578"/>
    </source>
</evidence>
<reference evidence="3" key="1">
    <citation type="submission" date="2017-01" db="EMBL/GenBank/DDBJ databases">
        <title>Comparative genomics of anhydrobiosis in the tardigrade Hypsibius dujardini.</title>
        <authorList>
            <person name="Yoshida Y."/>
            <person name="Koutsovoulos G."/>
            <person name="Laetsch D."/>
            <person name="Stevens L."/>
            <person name="Kumar S."/>
            <person name="Horikawa D."/>
            <person name="Ishino K."/>
            <person name="Komine S."/>
            <person name="Tomita M."/>
            <person name="Blaxter M."/>
            <person name="Arakawa K."/>
        </authorList>
    </citation>
    <scope>NUCLEOTIDE SEQUENCE [LARGE SCALE GENOMIC DNA]</scope>
    <source>
        <strain evidence="3">Z151</strain>
    </source>
</reference>
<organism evidence="2 3">
    <name type="scientific">Hypsibius exemplaris</name>
    <name type="common">Freshwater tardigrade</name>
    <dbReference type="NCBI Taxonomy" id="2072580"/>
    <lineage>
        <taxon>Eukaryota</taxon>
        <taxon>Metazoa</taxon>
        <taxon>Ecdysozoa</taxon>
        <taxon>Tardigrada</taxon>
        <taxon>Eutardigrada</taxon>
        <taxon>Parachela</taxon>
        <taxon>Hypsibioidea</taxon>
        <taxon>Hypsibiidae</taxon>
        <taxon>Hypsibius</taxon>
    </lineage>
</organism>
<proteinExistence type="predicted"/>
<dbReference type="EMBL" id="MTYJ01000120">
    <property type="protein sequence ID" value="OQV13631.1"/>
    <property type="molecule type" value="Genomic_DNA"/>
</dbReference>
<evidence type="ECO:0008006" key="4">
    <source>
        <dbReference type="Google" id="ProtNLM"/>
    </source>
</evidence>
<keyword evidence="1" id="KW-0732">Signal</keyword>
<gene>
    <name evidence="2" type="ORF">BV898_12173</name>
</gene>
<keyword evidence="3" id="KW-1185">Reference proteome</keyword>
<evidence type="ECO:0000313" key="2">
    <source>
        <dbReference type="EMBL" id="OQV13631.1"/>
    </source>
</evidence>
<evidence type="ECO:0000256" key="1">
    <source>
        <dbReference type="SAM" id="SignalP"/>
    </source>
</evidence>
<sequence length="76" mass="8286">MQKGFLVQGLILLAMIVGIASQKSDWILQDGEYGAHTCGEVCYGQDLTIAGMTGPGVCYCKQAHYCKFHGGVKRCW</sequence>
<feature type="chain" id="PRO_5010721633" description="Invertebrate defensins family profile domain-containing protein" evidence="1">
    <location>
        <begin position="22"/>
        <end position="76"/>
    </location>
</feature>
<accession>A0A1W0WEJ6</accession>
<dbReference type="Proteomes" id="UP000192578">
    <property type="component" value="Unassembled WGS sequence"/>
</dbReference>
<protein>
    <recommendedName>
        <fullName evidence="4">Invertebrate defensins family profile domain-containing protein</fullName>
    </recommendedName>
</protein>
<feature type="signal peptide" evidence="1">
    <location>
        <begin position="1"/>
        <end position="21"/>
    </location>
</feature>
<comment type="caution">
    <text evidence="2">The sequence shown here is derived from an EMBL/GenBank/DDBJ whole genome shotgun (WGS) entry which is preliminary data.</text>
</comment>
<dbReference type="AlphaFoldDB" id="A0A1W0WEJ6"/>
<name>A0A1W0WEJ6_HYPEX</name>